<dbReference type="KEGG" id="cpae:CPAST_c29080"/>
<reference evidence="3 4" key="3">
    <citation type="journal article" name="Genome Announc.">
        <title>Improved Draft Genome Sequence of Clostridium pasteurianum Strain ATCC 6013 (DSM 525) Using a Hybrid Next-Generation Sequencing Approach.</title>
        <authorList>
            <person name="Pyne M.E."/>
            <person name="Utturkar S."/>
            <person name="Brown S.D."/>
            <person name="Moo-Young M."/>
            <person name="Chung D.A."/>
            <person name="Chou C.P."/>
        </authorList>
    </citation>
    <scope>NUCLEOTIDE SEQUENCE [LARGE SCALE GENOMIC DNA]</scope>
    <source>
        <strain evidence="3 4">ATCC 6013</strain>
    </source>
</reference>
<sequence length="119" mass="13054">MGIGDLLGNSGGGSNKLIVWALVLIVIFGFGKGKKFGNFNFQNQSNFAQKSSKGKYASAHNKKKHVTSEAFNSNQFFNFGKNKGFGKMLGGNALFIVVIVAVIFFCKEKEEKFRETSTD</sequence>
<protein>
    <submittedName>
        <fullName evidence="2">Uncharacterized protein</fullName>
    </submittedName>
</protein>
<evidence type="ECO:0000256" key="1">
    <source>
        <dbReference type="SAM" id="Phobius"/>
    </source>
</evidence>
<evidence type="ECO:0000313" key="2">
    <source>
        <dbReference type="EMBL" id="AJA52962.1"/>
    </source>
</evidence>
<feature type="transmembrane region" description="Helical" evidence="1">
    <location>
        <begin position="88"/>
        <end position="106"/>
    </location>
</feature>
<reference evidence="2 5" key="1">
    <citation type="journal article" date="2015" name="Genome Announc.">
        <title>Complete Genome Sequence of the Nitrogen-Fixing and Solvent-Producing Clostridium pasteurianum DSM 525.</title>
        <authorList>
            <person name="Poehlein A."/>
            <person name="Grosse-Honebrink A."/>
            <person name="Zhang Y."/>
            <person name="Minton N.P."/>
            <person name="Daniel R."/>
        </authorList>
    </citation>
    <scope>NUCLEOTIDE SEQUENCE [LARGE SCALE GENOMIC DNA]</scope>
    <source>
        <strain evidence="2">DSM 525</strain>
        <strain evidence="5">DSM 525 / ATCC 6013</strain>
    </source>
</reference>
<organism evidence="2 5">
    <name type="scientific">Clostridium pasteurianum DSM 525 = ATCC 6013</name>
    <dbReference type="NCBI Taxonomy" id="1262449"/>
    <lineage>
        <taxon>Bacteria</taxon>
        <taxon>Bacillati</taxon>
        <taxon>Bacillota</taxon>
        <taxon>Clostridia</taxon>
        <taxon>Eubacteriales</taxon>
        <taxon>Clostridiaceae</taxon>
        <taxon>Clostridium</taxon>
    </lineage>
</organism>
<name>A0A0H3J685_CLOPA</name>
<keyword evidence="1" id="KW-0812">Transmembrane</keyword>
<proteinExistence type="predicted"/>
<dbReference type="AlphaFoldDB" id="A0A0H3J685"/>
<dbReference type="EMBL" id="CP009268">
    <property type="protein sequence ID" value="AJA52962.1"/>
    <property type="molecule type" value="Genomic_DNA"/>
</dbReference>
<evidence type="ECO:0000313" key="5">
    <source>
        <dbReference type="Proteomes" id="UP000030905"/>
    </source>
</evidence>
<keyword evidence="5" id="KW-1185">Reference proteome</keyword>
<accession>A0A0H3J685</accession>
<evidence type="ECO:0000313" key="4">
    <source>
        <dbReference type="Proteomes" id="UP000028042"/>
    </source>
</evidence>
<dbReference type="Proteomes" id="UP000028042">
    <property type="component" value="Unassembled WGS sequence"/>
</dbReference>
<dbReference type="Proteomes" id="UP000030905">
    <property type="component" value="Chromosome"/>
</dbReference>
<keyword evidence="1" id="KW-0472">Membrane</keyword>
<evidence type="ECO:0000313" key="3">
    <source>
        <dbReference type="EMBL" id="KRU11030.1"/>
    </source>
</evidence>
<feature type="transmembrane region" description="Helical" evidence="1">
    <location>
        <begin position="12"/>
        <end position="31"/>
    </location>
</feature>
<reference evidence="3" key="2">
    <citation type="submission" date="2015-10" db="EMBL/GenBank/DDBJ databases">
        <title>Improved Draft Genome Sequence of Clostridium pasteurianum Strain ATCC 6013 (DSM 525) Using a Hybrid Next-Generation Sequencing Approach.</title>
        <authorList>
            <person name="Pyne M.E."/>
            <person name="Utturkar S.M."/>
            <person name="Brown S.D."/>
            <person name="Moo-Young M."/>
            <person name="Chung D.A."/>
            <person name="Chou P.C."/>
        </authorList>
    </citation>
    <scope>NUCLEOTIDE SEQUENCE</scope>
    <source>
        <strain evidence="3">ATCC 6013</strain>
    </source>
</reference>
<dbReference type="KEGG" id="cpat:CLPA_c29080"/>
<dbReference type="EMBL" id="JPGY02000001">
    <property type="protein sequence ID" value="KRU11030.1"/>
    <property type="molecule type" value="Genomic_DNA"/>
</dbReference>
<dbReference type="RefSeq" id="WP_003443208.1">
    <property type="nucleotide sequence ID" value="NZ_ANZB01000003.1"/>
</dbReference>
<dbReference type="GeneID" id="93075030"/>
<dbReference type="PATRIC" id="fig|1262449.3.peg.1355"/>
<keyword evidence="1" id="KW-1133">Transmembrane helix</keyword>
<gene>
    <name evidence="2" type="ORF">CLPA_c29080</name>
    <name evidence="3" type="ORF">CP6013_00277</name>
</gene>